<evidence type="ECO:0000313" key="1">
    <source>
        <dbReference type="EMBL" id="NDO71360.1"/>
    </source>
</evidence>
<comment type="caution">
    <text evidence="1">The sequence shown here is derived from an EMBL/GenBank/DDBJ whole genome shotgun (WGS) entry which is preliminary data.</text>
</comment>
<dbReference type="RefSeq" id="WP_004080569.1">
    <property type="nucleotide sequence ID" value="NZ_VIRB01000136.1"/>
</dbReference>
<dbReference type="Proteomes" id="UP000474104">
    <property type="component" value="Unassembled WGS sequence"/>
</dbReference>
<gene>
    <name evidence="1" type="ORF">FMM80_23005</name>
</gene>
<organism evidence="1 2">
    <name type="scientific">Schaedlerella arabinosiphila</name>
    <dbReference type="NCBI Taxonomy" id="2044587"/>
    <lineage>
        <taxon>Bacteria</taxon>
        <taxon>Bacillati</taxon>
        <taxon>Bacillota</taxon>
        <taxon>Clostridia</taxon>
        <taxon>Lachnospirales</taxon>
        <taxon>Lachnospiraceae</taxon>
        <taxon>Schaedlerella</taxon>
    </lineage>
</organism>
<proteinExistence type="predicted"/>
<dbReference type="EMBL" id="VIRB01000136">
    <property type="protein sequence ID" value="NDO71360.1"/>
    <property type="molecule type" value="Genomic_DNA"/>
</dbReference>
<dbReference type="AlphaFoldDB" id="A0A9X5CBP1"/>
<name>A0A9X5CBP1_9FIRM</name>
<sequence length="479" mass="54685">MEPEKRIQQLVGKRIVQVFRDASDVYICCFPVHKELHLYSKEFRKAFKAFWYREFAEQLHDYQLNNIIGFLELAGYDNKLNYTFANRIYNDDKGQILYDLNCNTNECICIEKGEFYLAETDEPYFLRSGNFKNQVKPDFGYSEKPEKLLDFVRKHFCLGSDKKVKLLSIYIVACLTGMSFNKPLLVLKGEKGSSKSTTLRKLELIIDPKQSGLCSFPKSRDGLALRLANSFFTCFDNLSHLNQNDSDLLAISITGGSTSDRALYENTAERICNIHSIVAINCIGMVVRSADLLDRTLLIQLTRIPSNKIQTEESMWHSFNEDLPTILGCAFGALAQAMVIKSKPKTTERVRMADFHEFAIKAGIVLGISEDEVNELLFENQRELSVDAIYSNQAALCVIELMKDKEHYKASPTQCLSDLKHIAKKLGIDSYLLPKDAARLTSTLEKVKSELLKVYGISFRSTRKKNRTYIIENCNYQDS</sequence>
<accession>A0A9X5CBP1</accession>
<evidence type="ECO:0008006" key="3">
    <source>
        <dbReference type="Google" id="ProtNLM"/>
    </source>
</evidence>
<reference evidence="1 2" key="1">
    <citation type="submission" date="2019-07" db="EMBL/GenBank/DDBJ databases">
        <title>Draft genome sequences of 15 bacterial species constituting the stable defined intestinal microbiota of the GM15 gnotobiotic mouse model.</title>
        <authorList>
            <person name="Elie C."/>
            <person name="Mathieu A."/>
            <person name="Saliou A."/>
            <person name="Darnaud M."/>
            <person name="Leulier F."/>
            <person name="Tamellini A."/>
        </authorList>
    </citation>
    <scope>NUCLEOTIDE SEQUENCE [LARGE SCALE GENOMIC DNA]</scope>
    <source>
        <strain evidence="2">ASF 502</strain>
    </source>
</reference>
<protein>
    <recommendedName>
        <fullName evidence="3">ATP-binding protein</fullName>
    </recommendedName>
</protein>
<evidence type="ECO:0000313" key="2">
    <source>
        <dbReference type="Proteomes" id="UP000474104"/>
    </source>
</evidence>
<dbReference type="OrthoDB" id="266913at2"/>